<sequence length="149" mass="17616">MLNNFRGWILDSYHWEGTDWDYPRTQDAQLVPKQNINNVSWFPVFKYQQHDRLDQFFDYLLHTYITPTSAAERTGFQNSCTEPQNCCVSFVVGPRTHFAINYLHVIIIITIVRCTEQRAYTKAYNLIEKITGYHTPSLLRKISFDFVIV</sequence>
<protein>
    <submittedName>
        <fullName evidence="1">Uncharacterized protein</fullName>
    </submittedName>
</protein>
<evidence type="ECO:0000313" key="1">
    <source>
        <dbReference type="EMBL" id="KAJ4442933.1"/>
    </source>
</evidence>
<name>A0ABQ8T8S8_PERAM</name>
<dbReference type="EMBL" id="JAJSOF020000013">
    <property type="protein sequence ID" value="KAJ4442933.1"/>
    <property type="molecule type" value="Genomic_DNA"/>
</dbReference>
<accession>A0ABQ8T8S8</accession>
<dbReference type="Proteomes" id="UP001148838">
    <property type="component" value="Unassembled WGS sequence"/>
</dbReference>
<comment type="caution">
    <text evidence="1">The sequence shown here is derived from an EMBL/GenBank/DDBJ whole genome shotgun (WGS) entry which is preliminary data.</text>
</comment>
<organism evidence="1 2">
    <name type="scientific">Periplaneta americana</name>
    <name type="common">American cockroach</name>
    <name type="synonym">Blatta americana</name>
    <dbReference type="NCBI Taxonomy" id="6978"/>
    <lineage>
        <taxon>Eukaryota</taxon>
        <taxon>Metazoa</taxon>
        <taxon>Ecdysozoa</taxon>
        <taxon>Arthropoda</taxon>
        <taxon>Hexapoda</taxon>
        <taxon>Insecta</taxon>
        <taxon>Pterygota</taxon>
        <taxon>Neoptera</taxon>
        <taxon>Polyneoptera</taxon>
        <taxon>Dictyoptera</taxon>
        <taxon>Blattodea</taxon>
        <taxon>Blattoidea</taxon>
        <taxon>Blattidae</taxon>
        <taxon>Blattinae</taxon>
        <taxon>Periplaneta</taxon>
    </lineage>
</organism>
<proteinExistence type="predicted"/>
<keyword evidence="2" id="KW-1185">Reference proteome</keyword>
<reference evidence="1 2" key="1">
    <citation type="journal article" date="2022" name="Allergy">
        <title>Genome assembly and annotation of Periplaneta americana reveal a comprehensive cockroach allergen profile.</title>
        <authorList>
            <person name="Wang L."/>
            <person name="Xiong Q."/>
            <person name="Saelim N."/>
            <person name="Wang L."/>
            <person name="Nong W."/>
            <person name="Wan A.T."/>
            <person name="Shi M."/>
            <person name="Liu X."/>
            <person name="Cao Q."/>
            <person name="Hui J.H.L."/>
            <person name="Sookrung N."/>
            <person name="Leung T.F."/>
            <person name="Tungtrongchitr A."/>
            <person name="Tsui S.K.W."/>
        </authorList>
    </citation>
    <scope>NUCLEOTIDE SEQUENCE [LARGE SCALE GENOMIC DNA]</scope>
    <source>
        <strain evidence="1">PWHHKU_190912</strain>
    </source>
</reference>
<gene>
    <name evidence="1" type="ORF">ANN_04530</name>
</gene>
<evidence type="ECO:0000313" key="2">
    <source>
        <dbReference type="Proteomes" id="UP001148838"/>
    </source>
</evidence>